<name>A0AAD4QKE6_9AGAM</name>
<proteinExistence type="predicted"/>
<gene>
    <name evidence="2" type="ORF">B0F90DRAFT_1817772</name>
</gene>
<feature type="region of interest" description="Disordered" evidence="1">
    <location>
        <begin position="220"/>
        <end position="296"/>
    </location>
</feature>
<organism evidence="2 3">
    <name type="scientific">Multifurca ochricompacta</name>
    <dbReference type="NCBI Taxonomy" id="376703"/>
    <lineage>
        <taxon>Eukaryota</taxon>
        <taxon>Fungi</taxon>
        <taxon>Dikarya</taxon>
        <taxon>Basidiomycota</taxon>
        <taxon>Agaricomycotina</taxon>
        <taxon>Agaricomycetes</taxon>
        <taxon>Russulales</taxon>
        <taxon>Russulaceae</taxon>
        <taxon>Multifurca</taxon>
    </lineage>
</organism>
<evidence type="ECO:0000313" key="3">
    <source>
        <dbReference type="Proteomes" id="UP001203297"/>
    </source>
</evidence>
<comment type="caution">
    <text evidence="2">The sequence shown here is derived from an EMBL/GenBank/DDBJ whole genome shotgun (WGS) entry which is preliminary data.</text>
</comment>
<sequence length="383" mass="42123">MWSICLTHTDKFDRALVETWKGDMDDLIISVCFSLVTAIISTNNPAPAQPPDDAAAQNTKRWRCRPHCQSDDDDSDDDNDDDDDDYNLEEKKTPFSIMSRAGLRPARQHHRRPLPFPKQSTSSTQQLNTPAPGSSSTGQTATSLSTKERGVYISMDRVGLGLQVRPPMHALDTPTWMEDGFPRCIHPCMCSTFPPGWRTDSRGASTHACARHSQTWGLRQRGQGGLGLASASEEDGQEVNQHLDGGRIPELPKGGLGLASASEEDGQEVNQHLDGGRIPKVRPPMHALDTPTRMEDGFPRRAEGFAMDWAAIKVSNLLHPSHDIACPSHPSNGTLQRIQSLQHLEQKVKSRFGYTRATWHTRDAGFGSKAISIAGLTGANCRF</sequence>
<reference evidence="2" key="1">
    <citation type="journal article" date="2022" name="New Phytol.">
        <title>Evolutionary transition to the ectomycorrhizal habit in the genomes of a hyperdiverse lineage of mushroom-forming fungi.</title>
        <authorList>
            <person name="Looney B."/>
            <person name="Miyauchi S."/>
            <person name="Morin E."/>
            <person name="Drula E."/>
            <person name="Courty P.E."/>
            <person name="Kohler A."/>
            <person name="Kuo A."/>
            <person name="LaButti K."/>
            <person name="Pangilinan J."/>
            <person name="Lipzen A."/>
            <person name="Riley R."/>
            <person name="Andreopoulos W."/>
            <person name="He G."/>
            <person name="Johnson J."/>
            <person name="Nolan M."/>
            <person name="Tritt A."/>
            <person name="Barry K.W."/>
            <person name="Grigoriev I.V."/>
            <person name="Nagy L.G."/>
            <person name="Hibbett D."/>
            <person name="Henrissat B."/>
            <person name="Matheny P.B."/>
            <person name="Labbe J."/>
            <person name="Martin F.M."/>
        </authorList>
    </citation>
    <scope>NUCLEOTIDE SEQUENCE</scope>
    <source>
        <strain evidence="2">BPL690</strain>
    </source>
</reference>
<feature type="compositionally biased region" description="Acidic residues" evidence="1">
    <location>
        <begin position="71"/>
        <end position="87"/>
    </location>
</feature>
<dbReference type="AlphaFoldDB" id="A0AAD4QKE6"/>
<evidence type="ECO:0000313" key="2">
    <source>
        <dbReference type="EMBL" id="KAI0299972.1"/>
    </source>
</evidence>
<protein>
    <submittedName>
        <fullName evidence="2">Uncharacterized protein</fullName>
    </submittedName>
</protein>
<dbReference type="EMBL" id="WTXG01000020">
    <property type="protein sequence ID" value="KAI0299972.1"/>
    <property type="molecule type" value="Genomic_DNA"/>
</dbReference>
<feature type="region of interest" description="Disordered" evidence="1">
    <location>
        <begin position="42"/>
        <end position="148"/>
    </location>
</feature>
<accession>A0AAD4QKE6</accession>
<keyword evidence="3" id="KW-1185">Reference proteome</keyword>
<feature type="compositionally biased region" description="Polar residues" evidence="1">
    <location>
        <begin position="118"/>
        <end position="145"/>
    </location>
</feature>
<evidence type="ECO:0000256" key="1">
    <source>
        <dbReference type="SAM" id="MobiDB-lite"/>
    </source>
</evidence>
<dbReference type="Proteomes" id="UP001203297">
    <property type="component" value="Unassembled WGS sequence"/>
</dbReference>